<feature type="signal peptide" evidence="1">
    <location>
        <begin position="1"/>
        <end position="27"/>
    </location>
</feature>
<evidence type="ECO:0000313" key="3">
    <source>
        <dbReference type="Proteomes" id="UP000019522"/>
    </source>
</evidence>
<reference evidence="3" key="1">
    <citation type="journal article" date="2014" name="Genome Announc.">
        <title>Complete Genome Sequence of the Highly Transformable Pseudomonas stutzeri Strain 28a24.</title>
        <authorList>
            <person name="Smith B.A."/>
            <person name="Dougherty K.M."/>
            <person name="Baltrus D.A."/>
        </authorList>
    </citation>
    <scope>NUCLEOTIDE SEQUENCE [LARGE SCALE GENOMIC DNA]</scope>
    <source>
        <strain evidence="3">28a24</strain>
    </source>
</reference>
<dbReference type="EMBL" id="CP007441">
    <property type="protein sequence ID" value="AHL74425.1"/>
    <property type="molecule type" value="Genomic_DNA"/>
</dbReference>
<feature type="chain" id="PRO_5004913517" description="DUF2845 domain-containing protein" evidence="1">
    <location>
        <begin position="28"/>
        <end position="108"/>
    </location>
</feature>
<gene>
    <name evidence="2" type="ORF">CH92_04715</name>
</gene>
<dbReference type="Proteomes" id="UP000019522">
    <property type="component" value="Chromosome"/>
</dbReference>
<dbReference type="AlphaFoldDB" id="W8QV10"/>
<evidence type="ECO:0008006" key="4">
    <source>
        <dbReference type="Google" id="ProtNLM"/>
    </source>
</evidence>
<dbReference type="OrthoDB" id="8906462at2"/>
<dbReference type="Pfam" id="PF11006">
    <property type="entry name" value="DUF2845"/>
    <property type="match status" value="1"/>
</dbReference>
<organism evidence="2 3">
    <name type="scientific">Stutzerimonas stutzeri</name>
    <name type="common">Pseudomonas stutzeri</name>
    <dbReference type="NCBI Taxonomy" id="316"/>
    <lineage>
        <taxon>Bacteria</taxon>
        <taxon>Pseudomonadati</taxon>
        <taxon>Pseudomonadota</taxon>
        <taxon>Gammaproteobacteria</taxon>
        <taxon>Pseudomonadales</taxon>
        <taxon>Pseudomonadaceae</taxon>
        <taxon>Stutzerimonas</taxon>
    </lineage>
</organism>
<evidence type="ECO:0000313" key="2">
    <source>
        <dbReference type="EMBL" id="AHL74425.1"/>
    </source>
</evidence>
<accession>W8QV10</accession>
<reference evidence="2 3" key="2">
    <citation type="submission" date="2014-03" db="EMBL/GenBank/DDBJ databases">
        <authorList>
            <person name="Baltrus D."/>
            <person name="Dougherty K."/>
        </authorList>
    </citation>
    <scope>NUCLEOTIDE SEQUENCE</scope>
    <source>
        <strain evidence="2 3">28a24</strain>
    </source>
</reference>
<protein>
    <recommendedName>
        <fullName evidence="4">DUF2845 domain-containing protein</fullName>
    </recommendedName>
</protein>
<dbReference type="KEGG" id="pstt:CH92_04715"/>
<sequence length="108" mass="11879">MGKDFTVLPTSHLLVLSLLVFACNAQASSTHRCGSALVSLEASAAEVKSKCGEPASASLVGYKEVLDDYGFRHEVQVEEWVYGPASGMYHFLRFEGNRLRQIDSQRGR</sequence>
<dbReference type="PROSITE" id="PS51257">
    <property type="entry name" value="PROKAR_LIPOPROTEIN"/>
    <property type="match status" value="1"/>
</dbReference>
<name>W8QV10_STUST</name>
<keyword evidence="1" id="KW-0732">Signal</keyword>
<dbReference type="PATRIC" id="fig|316.77.peg.935"/>
<proteinExistence type="predicted"/>
<evidence type="ECO:0000256" key="1">
    <source>
        <dbReference type="SAM" id="SignalP"/>
    </source>
</evidence>
<dbReference type="InterPro" id="IPR021268">
    <property type="entry name" value="DUF2845"/>
</dbReference>